<dbReference type="GO" id="GO:0016987">
    <property type="term" value="F:sigma factor activity"/>
    <property type="evidence" value="ECO:0007669"/>
    <property type="project" value="UniProtKB-KW"/>
</dbReference>
<proteinExistence type="inferred from homology"/>
<name>D3Q937_STANL</name>
<dbReference type="InterPro" id="IPR007627">
    <property type="entry name" value="RNA_pol_sigma70_r2"/>
</dbReference>
<dbReference type="Gene3D" id="1.10.1740.10">
    <property type="match status" value="1"/>
</dbReference>
<dbReference type="SUPFAM" id="SSF88659">
    <property type="entry name" value="Sigma3 and sigma4 domains of RNA polymerase sigma factors"/>
    <property type="match status" value="1"/>
</dbReference>
<dbReference type="EMBL" id="CP001778">
    <property type="protein sequence ID" value="ADD40646.1"/>
    <property type="molecule type" value="Genomic_DNA"/>
</dbReference>
<dbReference type="STRING" id="446470.Snas_0935"/>
<dbReference type="HOGENOM" id="CLU_047691_15_4_11"/>
<evidence type="ECO:0000256" key="1">
    <source>
        <dbReference type="ARBA" id="ARBA00010641"/>
    </source>
</evidence>
<dbReference type="AlphaFoldDB" id="D3Q937"/>
<protein>
    <submittedName>
        <fullName evidence="8">RNA polymerase, sigma-24 subunit, ECF subfamily</fullName>
    </submittedName>
</protein>
<dbReference type="KEGG" id="sna:Snas_0935"/>
<dbReference type="InterPro" id="IPR013325">
    <property type="entry name" value="RNA_pol_sigma_r2"/>
</dbReference>
<keyword evidence="3" id="KW-0731">Sigma factor</keyword>
<keyword evidence="5" id="KW-0804">Transcription</keyword>
<dbReference type="PANTHER" id="PTHR43133">
    <property type="entry name" value="RNA POLYMERASE ECF-TYPE SIGMA FACTO"/>
    <property type="match status" value="1"/>
</dbReference>
<dbReference type="Gene3D" id="1.10.10.10">
    <property type="entry name" value="Winged helix-like DNA-binding domain superfamily/Winged helix DNA-binding domain"/>
    <property type="match status" value="1"/>
</dbReference>
<keyword evidence="2" id="KW-0805">Transcription regulation</keyword>
<dbReference type="Pfam" id="PF08281">
    <property type="entry name" value="Sigma70_r4_2"/>
    <property type="match status" value="1"/>
</dbReference>
<gene>
    <name evidence="8" type="ordered locus">Snas_0935</name>
</gene>
<accession>D3Q937</accession>
<evidence type="ECO:0000313" key="9">
    <source>
        <dbReference type="Proteomes" id="UP000000844"/>
    </source>
</evidence>
<dbReference type="InterPro" id="IPR014284">
    <property type="entry name" value="RNA_pol_sigma-70_dom"/>
</dbReference>
<dbReference type="Proteomes" id="UP000000844">
    <property type="component" value="Chromosome"/>
</dbReference>
<feature type="domain" description="RNA polymerase sigma-70 region 2" evidence="6">
    <location>
        <begin position="19"/>
        <end position="77"/>
    </location>
</feature>
<dbReference type="InterPro" id="IPR039425">
    <property type="entry name" value="RNA_pol_sigma-70-like"/>
</dbReference>
<dbReference type="GO" id="GO:0006352">
    <property type="term" value="P:DNA-templated transcription initiation"/>
    <property type="evidence" value="ECO:0007669"/>
    <property type="project" value="InterPro"/>
</dbReference>
<dbReference type="InterPro" id="IPR013249">
    <property type="entry name" value="RNA_pol_sigma70_r4_t2"/>
</dbReference>
<keyword evidence="9" id="KW-1185">Reference proteome</keyword>
<dbReference type="CDD" id="cd06171">
    <property type="entry name" value="Sigma70_r4"/>
    <property type="match status" value="1"/>
</dbReference>
<dbReference type="PANTHER" id="PTHR43133:SF50">
    <property type="entry name" value="ECF RNA POLYMERASE SIGMA FACTOR SIGM"/>
    <property type="match status" value="1"/>
</dbReference>
<evidence type="ECO:0000259" key="6">
    <source>
        <dbReference type="Pfam" id="PF04542"/>
    </source>
</evidence>
<dbReference type="eggNOG" id="COG1595">
    <property type="taxonomic scope" value="Bacteria"/>
</dbReference>
<evidence type="ECO:0000259" key="7">
    <source>
        <dbReference type="Pfam" id="PF08281"/>
    </source>
</evidence>
<feature type="domain" description="RNA polymerase sigma factor 70 region 4 type 2" evidence="7">
    <location>
        <begin position="100"/>
        <end position="153"/>
    </location>
</feature>
<dbReference type="InterPro" id="IPR014325">
    <property type="entry name" value="RNA_pol_sigma-E_actinobac"/>
</dbReference>
<evidence type="ECO:0000256" key="4">
    <source>
        <dbReference type="ARBA" id="ARBA00023125"/>
    </source>
</evidence>
<evidence type="ECO:0000256" key="5">
    <source>
        <dbReference type="ARBA" id="ARBA00023163"/>
    </source>
</evidence>
<evidence type="ECO:0000313" key="8">
    <source>
        <dbReference type="EMBL" id="ADD40646.1"/>
    </source>
</evidence>
<dbReference type="InterPro" id="IPR036388">
    <property type="entry name" value="WH-like_DNA-bd_sf"/>
</dbReference>
<keyword evidence="4" id="KW-0238">DNA-binding</keyword>
<sequence>MRPEARAEYHEYVAARTDAMRRFAYLSCGDWHRAEDAVQEAFVKLYKAWSRARRHSLDAYTRRIVVNALIDDHRKSWFRRERPRERLPETAYNDDDGTERMAIMDALSQLPVKRRTTLILRYWEDQSVEQTAAIMNCSVHTVKSQTVRGLQTLRLLLTETVGEITEEAVS</sequence>
<dbReference type="NCBIfam" id="TIGR02937">
    <property type="entry name" value="sigma70-ECF"/>
    <property type="match status" value="1"/>
</dbReference>
<evidence type="ECO:0000256" key="2">
    <source>
        <dbReference type="ARBA" id="ARBA00023015"/>
    </source>
</evidence>
<reference evidence="8 9" key="1">
    <citation type="journal article" date="2009" name="Stand. Genomic Sci.">
        <title>Complete genome sequence of Stackebrandtia nassauensis type strain (LLR-40K-21).</title>
        <authorList>
            <person name="Munk C."/>
            <person name="Lapidus A."/>
            <person name="Copeland A."/>
            <person name="Jando M."/>
            <person name="Mayilraj S."/>
            <person name="Glavina Del Rio T."/>
            <person name="Nolan M."/>
            <person name="Chen F."/>
            <person name="Lucas S."/>
            <person name="Tice H."/>
            <person name="Cheng J.F."/>
            <person name="Han C."/>
            <person name="Detter J.C."/>
            <person name="Bruce D."/>
            <person name="Goodwin L."/>
            <person name="Chain P."/>
            <person name="Pitluck S."/>
            <person name="Goker M."/>
            <person name="Ovchinikova G."/>
            <person name="Pati A."/>
            <person name="Ivanova N."/>
            <person name="Mavromatis K."/>
            <person name="Chen A."/>
            <person name="Palaniappan K."/>
            <person name="Land M."/>
            <person name="Hauser L."/>
            <person name="Chang Y.J."/>
            <person name="Jeffries C.D."/>
            <person name="Bristow J."/>
            <person name="Eisen J.A."/>
            <person name="Markowitz V."/>
            <person name="Hugenholtz P."/>
            <person name="Kyrpides N.C."/>
            <person name="Klenk H.P."/>
        </authorList>
    </citation>
    <scope>NUCLEOTIDE SEQUENCE [LARGE SCALE GENOMIC DNA]</scope>
    <source>
        <strain evidence="9">DSM 44728 / CIP 108903 / NRRL B-16338 / NBRC 102104 / LLR-40K-21</strain>
    </source>
</reference>
<dbReference type="OrthoDB" id="3686693at2"/>
<organism evidence="8 9">
    <name type="scientific">Stackebrandtia nassauensis (strain DSM 44728 / CIP 108903 / NRRL B-16338 / NBRC 102104 / LLR-40K-21)</name>
    <dbReference type="NCBI Taxonomy" id="446470"/>
    <lineage>
        <taxon>Bacteria</taxon>
        <taxon>Bacillati</taxon>
        <taxon>Actinomycetota</taxon>
        <taxon>Actinomycetes</taxon>
        <taxon>Glycomycetales</taxon>
        <taxon>Glycomycetaceae</taxon>
        <taxon>Stackebrandtia</taxon>
    </lineage>
</organism>
<comment type="similarity">
    <text evidence="1">Belongs to the sigma-70 factor family. ECF subfamily.</text>
</comment>
<dbReference type="InterPro" id="IPR013324">
    <property type="entry name" value="RNA_pol_sigma_r3/r4-like"/>
</dbReference>
<dbReference type="GO" id="GO:0003677">
    <property type="term" value="F:DNA binding"/>
    <property type="evidence" value="ECO:0007669"/>
    <property type="project" value="UniProtKB-KW"/>
</dbReference>
<dbReference type="Pfam" id="PF04542">
    <property type="entry name" value="Sigma70_r2"/>
    <property type="match status" value="1"/>
</dbReference>
<evidence type="ECO:0000256" key="3">
    <source>
        <dbReference type="ARBA" id="ARBA00023082"/>
    </source>
</evidence>
<dbReference type="SUPFAM" id="SSF88946">
    <property type="entry name" value="Sigma2 domain of RNA polymerase sigma factors"/>
    <property type="match status" value="1"/>
</dbReference>
<dbReference type="RefSeq" id="WP_013016217.1">
    <property type="nucleotide sequence ID" value="NC_013947.1"/>
</dbReference>
<dbReference type="NCBIfam" id="TIGR02983">
    <property type="entry name" value="SigE-fam_strep"/>
    <property type="match status" value="1"/>
</dbReference>